<keyword evidence="4" id="KW-0833">Ubl conjugation pathway</keyword>
<evidence type="ECO:0000256" key="6">
    <source>
        <dbReference type="SAM" id="MobiDB-lite"/>
    </source>
</evidence>
<dbReference type="STRING" id="137246.A0A401SP85"/>
<dbReference type="Proteomes" id="UP000287033">
    <property type="component" value="Unassembled WGS sequence"/>
</dbReference>
<evidence type="ECO:0000256" key="1">
    <source>
        <dbReference type="ARBA" id="ARBA00004123"/>
    </source>
</evidence>
<dbReference type="AlphaFoldDB" id="A0A401SP85"/>
<accession>A0A401SP85</accession>
<feature type="compositionally biased region" description="Basic and acidic residues" evidence="6">
    <location>
        <begin position="103"/>
        <end position="123"/>
    </location>
</feature>
<sequence>MALEKIIQDALTQFVQLHIPDADLSVMDEVILSYITSVLEELGSPDSSEENFDVEMFVEMMAAYVPGFAEISSVTICEMMFDLAARLVEARNKENVHPLTASQDRESFSKELASSKEDKKSSEPESNPVPREGASAKEGCGKVDDGVQLLVEMFPSCSLSVMHKALSVAKGNLDYAVQLIMEGRVKQSEAETLEETLPKADKKIKASILEKYMMVDNEDDVKTYKPIAPKAAPKKLIRYIDNQVVSTKGERYTEVKKTESEEMKKTYINLKPARKYKFH</sequence>
<organism evidence="7 8">
    <name type="scientific">Chiloscyllium punctatum</name>
    <name type="common">Brownbanded bambooshark</name>
    <name type="synonym">Hemiscyllium punctatum</name>
    <dbReference type="NCBI Taxonomy" id="137246"/>
    <lineage>
        <taxon>Eukaryota</taxon>
        <taxon>Metazoa</taxon>
        <taxon>Chordata</taxon>
        <taxon>Craniata</taxon>
        <taxon>Vertebrata</taxon>
        <taxon>Chondrichthyes</taxon>
        <taxon>Elasmobranchii</taxon>
        <taxon>Galeomorphii</taxon>
        <taxon>Galeoidea</taxon>
        <taxon>Orectolobiformes</taxon>
        <taxon>Hemiscylliidae</taxon>
        <taxon>Chiloscyllium</taxon>
    </lineage>
</organism>
<protein>
    <recommendedName>
        <fullName evidence="9">CUE domain-containing protein</fullName>
    </recommendedName>
</protein>
<dbReference type="OMA" id="CLKPQTE"/>
<dbReference type="OrthoDB" id="10060331at2759"/>
<name>A0A401SP85_CHIPU</name>
<evidence type="ECO:0000313" key="8">
    <source>
        <dbReference type="Proteomes" id="UP000287033"/>
    </source>
</evidence>
<evidence type="ECO:0000256" key="5">
    <source>
        <dbReference type="ARBA" id="ARBA00023242"/>
    </source>
</evidence>
<keyword evidence="8" id="KW-1185">Reference proteome</keyword>
<proteinExistence type="predicted"/>
<keyword evidence="3" id="KW-0963">Cytoplasm</keyword>
<comment type="caution">
    <text evidence="7">The sequence shown here is derived from an EMBL/GenBank/DDBJ whole genome shotgun (WGS) entry which is preliminary data.</text>
</comment>
<comment type="subcellular location">
    <subcellularLocation>
        <location evidence="2">Cytoplasm</location>
    </subcellularLocation>
    <subcellularLocation>
        <location evidence="1">Nucleus</location>
    </subcellularLocation>
</comment>
<feature type="region of interest" description="Disordered" evidence="6">
    <location>
        <begin position="96"/>
        <end position="140"/>
    </location>
</feature>
<dbReference type="EMBL" id="BEZZ01000420">
    <property type="protein sequence ID" value="GCC32209.1"/>
    <property type="molecule type" value="Genomic_DNA"/>
</dbReference>
<dbReference type="GO" id="GO:0005634">
    <property type="term" value="C:nucleus"/>
    <property type="evidence" value="ECO:0007669"/>
    <property type="project" value="UniProtKB-SubCell"/>
</dbReference>
<evidence type="ECO:0000256" key="4">
    <source>
        <dbReference type="ARBA" id="ARBA00022786"/>
    </source>
</evidence>
<evidence type="ECO:0000313" key="7">
    <source>
        <dbReference type="EMBL" id="GCC32209.1"/>
    </source>
</evidence>
<evidence type="ECO:0000256" key="3">
    <source>
        <dbReference type="ARBA" id="ARBA00022490"/>
    </source>
</evidence>
<dbReference type="GO" id="GO:0005737">
    <property type="term" value="C:cytoplasm"/>
    <property type="evidence" value="ECO:0007669"/>
    <property type="project" value="UniProtKB-SubCell"/>
</dbReference>
<reference evidence="7 8" key="1">
    <citation type="journal article" date="2018" name="Nat. Ecol. Evol.">
        <title>Shark genomes provide insights into elasmobranch evolution and the origin of vertebrates.</title>
        <authorList>
            <person name="Hara Y"/>
            <person name="Yamaguchi K"/>
            <person name="Onimaru K"/>
            <person name="Kadota M"/>
            <person name="Koyanagi M"/>
            <person name="Keeley SD"/>
            <person name="Tatsumi K"/>
            <person name="Tanaka K"/>
            <person name="Motone F"/>
            <person name="Kageyama Y"/>
            <person name="Nozu R"/>
            <person name="Adachi N"/>
            <person name="Nishimura O"/>
            <person name="Nakagawa R"/>
            <person name="Tanegashima C"/>
            <person name="Kiyatake I"/>
            <person name="Matsumoto R"/>
            <person name="Murakumo K"/>
            <person name="Nishida K"/>
            <person name="Terakita A"/>
            <person name="Kuratani S"/>
            <person name="Sato K"/>
            <person name="Hyodo S Kuraku.S."/>
        </authorList>
    </citation>
    <scope>NUCLEOTIDE SEQUENCE [LARGE SCALE GENOMIC DNA]</scope>
</reference>
<evidence type="ECO:0008006" key="9">
    <source>
        <dbReference type="Google" id="ProtNLM"/>
    </source>
</evidence>
<evidence type="ECO:0000256" key="2">
    <source>
        <dbReference type="ARBA" id="ARBA00004496"/>
    </source>
</evidence>
<dbReference type="PANTHER" id="PTHR12493:SF0">
    <property type="entry name" value="CUE DOMAIN-CONTAINING PROTEIN 2"/>
    <property type="match status" value="1"/>
</dbReference>
<dbReference type="PANTHER" id="PTHR12493">
    <property type="entry name" value="CUE DOMAIN CONTAINING 2"/>
    <property type="match status" value="1"/>
</dbReference>
<gene>
    <name evidence="7" type="ORF">chiPu_0010670</name>
</gene>
<keyword evidence="5" id="KW-0539">Nucleus</keyword>